<keyword evidence="2" id="KW-1185">Reference proteome</keyword>
<evidence type="ECO:0000313" key="2">
    <source>
        <dbReference type="Proteomes" id="UP000004169"/>
    </source>
</evidence>
<proteinExistence type="predicted"/>
<dbReference type="SMART" id="SM00855">
    <property type="entry name" value="PGAM"/>
    <property type="match status" value="1"/>
</dbReference>
<dbReference type="SUPFAM" id="SSF53254">
    <property type="entry name" value="Phosphoglycerate mutase-like"/>
    <property type="match status" value="1"/>
</dbReference>
<dbReference type="InterPro" id="IPR029033">
    <property type="entry name" value="His_PPase_superfam"/>
</dbReference>
<name>H8FXK4_MAGML</name>
<dbReference type="PANTHER" id="PTHR47623:SF1">
    <property type="entry name" value="OS09G0287300 PROTEIN"/>
    <property type="match status" value="1"/>
</dbReference>
<dbReference type="InterPro" id="IPR013078">
    <property type="entry name" value="His_Pase_superF_clade-1"/>
</dbReference>
<evidence type="ECO:0000313" key="1">
    <source>
        <dbReference type="EMBL" id="CCG43092.1"/>
    </source>
</evidence>
<comment type="caution">
    <text evidence="1">The sequence shown here is derived from an EMBL/GenBank/DDBJ whole genome shotgun (WGS) entry which is preliminary data.</text>
</comment>
<dbReference type="AlphaFoldDB" id="H8FXK4"/>
<dbReference type="STRING" id="1150626.PHAMO_570087"/>
<dbReference type="eggNOG" id="COG2062">
    <property type="taxonomic scope" value="Bacteria"/>
</dbReference>
<accession>H8FXK4</accession>
<gene>
    <name evidence="1" type="ORF">PHAMO_570087</name>
</gene>
<reference evidence="1 2" key="1">
    <citation type="journal article" date="2012" name="J. Bacteriol.">
        <title>Draft Genome Sequence of the Purple Photosynthetic Bacterium Phaeospirillum molischianum DSM120, a Particularly Versatile Bacterium.</title>
        <authorList>
            <person name="Duquesne K."/>
            <person name="Prima V."/>
            <person name="Ji B."/>
            <person name="Rouy Z."/>
            <person name="Medigue C."/>
            <person name="Talla E."/>
            <person name="Sturgis J.N."/>
        </authorList>
    </citation>
    <scope>NUCLEOTIDE SEQUENCE [LARGE SCALE GENOMIC DNA]</scope>
    <source>
        <strain evidence="2">DSM120</strain>
    </source>
</reference>
<dbReference type="Proteomes" id="UP000004169">
    <property type="component" value="Unassembled WGS sequence"/>
</dbReference>
<dbReference type="Gene3D" id="3.40.50.1240">
    <property type="entry name" value="Phosphoglycerate mutase-like"/>
    <property type="match status" value="1"/>
</dbReference>
<dbReference type="PANTHER" id="PTHR47623">
    <property type="entry name" value="OS09G0287300 PROTEIN"/>
    <property type="match status" value="1"/>
</dbReference>
<dbReference type="CDD" id="cd07067">
    <property type="entry name" value="HP_PGM_like"/>
    <property type="match status" value="1"/>
</dbReference>
<dbReference type="EMBL" id="CAHP01000053">
    <property type="protein sequence ID" value="CCG43092.1"/>
    <property type="molecule type" value="Genomic_DNA"/>
</dbReference>
<dbReference type="OrthoDB" id="9810154at2"/>
<sequence>MAEAEGTMRKLFLLRHAKSSWDDPVLADFDRPLSRRGHEAAVRLAAFVERYGLTPKLALVSTARRTRETWEALARIMPTVPASYEPGLYAAGQSDLFQRLQKLDPPLESVILVGHNPGLERLADFLSNRQGEPVALDRMARKYPTGALAELTLDIAGWDELECGCGRITCFTRPVDLNGEDDDD</sequence>
<protein>
    <submittedName>
        <fullName evidence="1">Phosphoglycerate mutase family protein</fullName>
    </submittedName>
</protein>
<dbReference type="Pfam" id="PF00300">
    <property type="entry name" value="His_Phos_1"/>
    <property type="match status" value="1"/>
</dbReference>
<organism evidence="1 2">
    <name type="scientific">Magnetospirillum molischianum DSM 120</name>
    <dbReference type="NCBI Taxonomy" id="1150626"/>
    <lineage>
        <taxon>Bacteria</taxon>
        <taxon>Pseudomonadati</taxon>
        <taxon>Pseudomonadota</taxon>
        <taxon>Alphaproteobacteria</taxon>
        <taxon>Rhodospirillales</taxon>
        <taxon>Rhodospirillaceae</taxon>
        <taxon>Magnetospirillum</taxon>
    </lineage>
</organism>